<evidence type="ECO:0000256" key="3">
    <source>
        <dbReference type="ARBA" id="ARBA00023002"/>
    </source>
</evidence>
<proteinExistence type="predicted"/>
<accession>A0ABQ4A3L8</accession>
<evidence type="ECO:0000256" key="2">
    <source>
        <dbReference type="ARBA" id="ARBA00022643"/>
    </source>
</evidence>
<evidence type="ECO:0000256" key="1">
    <source>
        <dbReference type="ARBA" id="ARBA00022630"/>
    </source>
</evidence>
<keyword evidence="4 6" id="KW-0503">Monooxygenase</keyword>
<evidence type="ECO:0000256" key="4">
    <source>
        <dbReference type="ARBA" id="ARBA00023033"/>
    </source>
</evidence>
<keyword evidence="2" id="KW-0288">FMN</keyword>
<dbReference type="Pfam" id="PF00296">
    <property type="entry name" value="Bac_luciferase"/>
    <property type="match status" value="1"/>
</dbReference>
<protein>
    <submittedName>
        <fullName evidence="6">Alkanesulfonate monooxygenase</fullName>
    </submittedName>
</protein>
<evidence type="ECO:0000313" key="7">
    <source>
        <dbReference type="Proteomes" id="UP000603200"/>
    </source>
</evidence>
<dbReference type="PANTHER" id="PTHR42847">
    <property type="entry name" value="ALKANESULFONATE MONOOXYGENASE"/>
    <property type="match status" value="1"/>
</dbReference>
<dbReference type="Proteomes" id="UP000603200">
    <property type="component" value="Unassembled WGS sequence"/>
</dbReference>
<feature type="domain" description="Luciferase-like" evidence="5">
    <location>
        <begin position="9"/>
        <end position="333"/>
    </location>
</feature>
<keyword evidence="3" id="KW-0560">Oxidoreductase</keyword>
<gene>
    <name evidence="6" type="ORF">Ahu01nite_085520</name>
</gene>
<dbReference type="EMBL" id="BOMN01000122">
    <property type="protein sequence ID" value="GIE25450.1"/>
    <property type="molecule type" value="Genomic_DNA"/>
</dbReference>
<reference evidence="6 7" key="1">
    <citation type="submission" date="2021-01" db="EMBL/GenBank/DDBJ databases">
        <title>Whole genome shotgun sequence of Actinoplanes humidus NBRC 14915.</title>
        <authorList>
            <person name="Komaki H."/>
            <person name="Tamura T."/>
        </authorList>
    </citation>
    <scope>NUCLEOTIDE SEQUENCE [LARGE SCALE GENOMIC DNA]</scope>
    <source>
        <strain evidence="6 7">NBRC 14915</strain>
    </source>
</reference>
<keyword evidence="7" id="KW-1185">Reference proteome</keyword>
<dbReference type="GO" id="GO:0004497">
    <property type="term" value="F:monooxygenase activity"/>
    <property type="evidence" value="ECO:0007669"/>
    <property type="project" value="UniProtKB-KW"/>
</dbReference>
<dbReference type="Gene3D" id="3.20.20.30">
    <property type="entry name" value="Luciferase-like domain"/>
    <property type="match status" value="1"/>
</dbReference>
<dbReference type="InterPro" id="IPR011251">
    <property type="entry name" value="Luciferase-like_dom"/>
</dbReference>
<comment type="caution">
    <text evidence="6">The sequence shown here is derived from an EMBL/GenBank/DDBJ whole genome shotgun (WGS) entry which is preliminary data.</text>
</comment>
<dbReference type="SUPFAM" id="SSF51679">
    <property type="entry name" value="Bacterial luciferase-like"/>
    <property type="match status" value="1"/>
</dbReference>
<dbReference type="InterPro" id="IPR050172">
    <property type="entry name" value="SsuD_RutA_monooxygenase"/>
</dbReference>
<dbReference type="PANTHER" id="PTHR42847:SF4">
    <property type="entry name" value="ALKANESULFONATE MONOOXYGENASE-RELATED"/>
    <property type="match status" value="1"/>
</dbReference>
<name>A0ABQ4A3L8_9ACTN</name>
<keyword evidence="1" id="KW-0285">Flavoprotein</keyword>
<evidence type="ECO:0000313" key="6">
    <source>
        <dbReference type="EMBL" id="GIE25450.1"/>
    </source>
</evidence>
<organism evidence="6 7">
    <name type="scientific">Winogradskya humida</name>
    <dbReference type="NCBI Taxonomy" id="113566"/>
    <lineage>
        <taxon>Bacteria</taxon>
        <taxon>Bacillati</taxon>
        <taxon>Actinomycetota</taxon>
        <taxon>Actinomycetes</taxon>
        <taxon>Micromonosporales</taxon>
        <taxon>Micromonosporaceae</taxon>
        <taxon>Winogradskya</taxon>
    </lineage>
</organism>
<sequence>MSDEAANEFLWYIPNQVEPGHRGDDVVTDHNTLDTLTGHALALEKHGWGGALIGTGWGRPDTFTVATALAARTTTFQPLIAVRPGYWRPANFASAAASLDHLSGGRVLINIVSGKDNLAAYGDSEGDQAHRYARTKEFLQLVRRLWTEENVTYHGEHFGVTGSTVVPRPVVRGARRHPRLYFGGASEAAERVAAAEADVQLFWGEPLDGVRERIERLTALSAELGREHAPLEFGLRITTVVRETSEQAWSDAEAKVAEMAKGVGRTPPDQARRAAVGQQRLLDLTSRGEVLDDNLYTAPGKFGGGGAGTTWLVGSAKEVASSLRRYQELGITHFILSDTPYLPEIERQGEQLLPLLRG</sequence>
<dbReference type="InterPro" id="IPR036661">
    <property type="entry name" value="Luciferase-like_sf"/>
</dbReference>
<evidence type="ECO:0000259" key="5">
    <source>
        <dbReference type="Pfam" id="PF00296"/>
    </source>
</evidence>
<dbReference type="RefSeq" id="WP_203842399.1">
    <property type="nucleotide sequence ID" value="NZ_BAAATV010000023.1"/>
</dbReference>